<name>A0A5E4QDJ5_9NEOP</name>
<feature type="region of interest" description="Disordered" evidence="1">
    <location>
        <begin position="133"/>
        <end position="162"/>
    </location>
</feature>
<proteinExistence type="predicted"/>
<keyword evidence="3" id="KW-1185">Reference proteome</keyword>
<reference evidence="2 3" key="1">
    <citation type="submission" date="2017-07" db="EMBL/GenBank/DDBJ databases">
        <authorList>
            <person name="Talla V."/>
            <person name="Backstrom N."/>
        </authorList>
    </citation>
    <scope>NUCLEOTIDE SEQUENCE [LARGE SCALE GENOMIC DNA]</scope>
</reference>
<evidence type="ECO:0000313" key="2">
    <source>
        <dbReference type="EMBL" id="VVC95849.1"/>
    </source>
</evidence>
<gene>
    <name evidence="2" type="ORF">LSINAPIS_LOCUS7477</name>
</gene>
<evidence type="ECO:0000256" key="1">
    <source>
        <dbReference type="SAM" id="MobiDB-lite"/>
    </source>
</evidence>
<accession>A0A5E4QDJ5</accession>
<organism evidence="2 3">
    <name type="scientific">Leptidea sinapis</name>
    <dbReference type="NCBI Taxonomy" id="189913"/>
    <lineage>
        <taxon>Eukaryota</taxon>
        <taxon>Metazoa</taxon>
        <taxon>Ecdysozoa</taxon>
        <taxon>Arthropoda</taxon>
        <taxon>Hexapoda</taxon>
        <taxon>Insecta</taxon>
        <taxon>Pterygota</taxon>
        <taxon>Neoptera</taxon>
        <taxon>Endopterygota</taxon>
        <taxon>Lepidoptera</taxon>
        <taxon>Glossata</taxon>
        <taxon>Ditrysia</taxon>
        <taxon>Papilionoidea</taxon>
        <taxon>Pieridae</taxon>
        <taxon>Dismorphiinae</taxon>
        <taxon>Leptidea</taxon>
    </lineage>
</organism>
<dbReference type="AlphaFoldDB" id="A0A5E4QDJ5"/>
<dbReference type="Proteomes" id="UP000324832">
    <property type="component" value="Unassembled WGS sequence"/>
</dbReference>
<evidence type="ECO:0000313" key="3">
    <source>
        <dbReference type="Proteomes" id="UP000324832"/>
    </source>
</evidence>
<dbReference type="EMBL" id="FZQP02002460">
    <property type="protein sequence ID" value="VVC95849.1"/>
    <property type="molecule type" value="Genomic_DNA"/>
</dbReference>
<protein>
    <submittedName>
        <fullName evidence="2">Uncharacterized protein</fullName>
    </submittedName>
</protein>
<feature type="compositionally biased region" description="Polar residues" evidence="1">
    <location>
        <begin position="133"/>
        <end position="144"/>
    </location>
</feature>
<sequence>MARNCMATWLLQELPERSGQAGVPCADPAVPVSSVGAAEVVRPRKSVQLPPLRTGGAAQVHPLDPSGHWLQLQWTALHQGSGLPEGQFRPHQSHAVIYQVLFSSSPCQLSLDGSLRKTQPQSLVRAQLRRQTLQDQNELPSSSGPAVPGVTDAQPMGNYQID</sequence>